<evidence type="ECO:0000256" key="4">
    <source>
        <dbReference type="ARBA" id="ARBA00022729"/>
    </source>
</evidence>
<keyword evidence="3" id="KW-0813">Transport</keyword>
<comment type="subcellular location">
    <subcellularLocation>
        <location evidence="1">Cell envelope</location>
    </subcellularLocation>
</comment>
<accession>A0A9D1RN09</accession>
<dbReference type="PROSITE" id="PS50983">
    <property type="entry name" value="FE_B12_PBP"/>
    <property type="match status" value="1"/>
</dbReference>
<dbReference type="SUPFAM" id="SSF53807">
    <property type="entry name" value="Helical backbone' metal receptor"/>
    <property type="match status" value="1"/>
</dbReference>
<comment type="similarity">
    <text evidence="2">Belongs to the bacterial solute-binding protein 8 family.</text>
</comment>
<dbReference type="Pfam" id="PF01497">
    <property type="entry name" value="Peripla_BP_2"/>
    <property type="match status" value="1"/>
</dbReference>
<proteinExistence type="inferred from homology"/>
<feature type="region of interest" description="Disordered" evidence="5">
    <location>
        <begin position="34"/>
        <end position="60"/>
    </location>
</feature>
<reference evidence="7" key="1">
    <citation type="journal article" date="2021" name="PeerJ">
        <title>Extensive microbial diversity within the chicken gut microbiome revealed by metagenomics and culture.</title>
        <authorList>
            <person name="Gilroy R."/>
            <person name="Ravi A."/>
            <person name="Getino M."/>
            <person name="Pursley I."/>
            <person name="Horton D.L."/>
            <person name="Alikhan N.F."/>
            <person name="Baker D."/>
            <person name="Gharbi K."/>
            <person name="Hall N."/>
            <person name="Watson M."/>
            <person name="Adriaenssens E.M."/>
            <person name="Foster-Nyarko E."/>
            <person name="Jarju S."/>
            <person name="Secka A."/>
            <person name="Antonio M."/>
            <person name="Oren A."/>
            <person name="Chaudhuri R.R."/>
            <person name="La Ragione R."/>
            <person name="Hildebrand F."/>
            <person name="Pallen M.J."/>
        </authorList>
    </citation>
    <scope>NUCLEOTIDE SEQUENCE</scope>
    <source>
        <strain evidence="7">CHK32-1732</strain>
    </source>
</reference>
<reference evidence="7" key="2">
    <citation type="submission" date="2021-04" db="EMBL/GenBank/DDBJ databases">
        <authorList>
            <person name="Gilroy R."/>
        </authorList>
    </citation>
    <scope>NUCLEOTIDE SEQUENCE</scope>
    <source>
        <strain evidence="7">CHK32-1732</strain>
    </source>
</reference>
<dbReference type="InterPro" id="IPR051313">
    <property type="entry name" value="Bact_iron-sidero_bind"/>
</dbReference>
<evidence type="ECO:0000313" key="7">
    <source>
        <dbReference type="EMBL" id="HIW90512.1"/>
    </source>
</evidence>
<feature type="domain" description="Fe/B12 periplasmic-binding" evidence="6">
    <location>
        <begin position="67"/>
        <end position="337"/>
    </location>
</feature>
<evidence type="ECO:0000259" key="6">
    <source>
        <dbReference type="PROSITE" id="PS50983"/>
    </source>
</evidence>
<dbReference type="Gene3D" id="3.40.50.1980">
    <property type="entry name" value="Nitrogenase molybdenum iron protein domain"/>
    <property type="match status" value="2"/>
</dbReference>
<evidence type="ECO:0000256" key="1">
    <source>
        <dbReference type="ARBA" id="ARBA00004196"/>
    </source>
</evidence>
<gene>
    <name evidence="7" type="ORF">H9870_02460</name>
</gene>
<dbReference type="PANTHER" id="PTHR30532:SF1">
    <property type="entry name" value="IRON(3+)-HYDROXAMATE-BINDING PROTEIN FHUD"/>
    <property type="match status" value="1"/>
</dbReference>
<organism evidence="7 8">
    <name type="scientific">Candidatus Corynebacterium avicola</name>
    <dbReference type="NCBI Taxonomy" id="2838527"/>
    <lineage>
        <taxon>Bacteria</taxon>
        <taxon>Bacillati</taxon>
        <taxon>Actinomycetota</taxon>
        <taxon>Actinomycetes</taxon>
        <taxon>Mycobacteriales</taxon>
        <taxon>Corynebacteriaceae</taxon>
        <taxon>Corynebacterium</taxon>
    </lineage>
</organism>
<evidence type="ECO:0000256" key="2">
    <source>
        <dbReference type="ARBA" id="ARBA00008814"/>
    </source>
</evidence>
<evidence type="ECO:0000256" key="3">
    <source>
        <dbReference type="ARBA" id="ARBA00022448"/>
    </source>
</evidence>
<evidence type="ECO:0000256" key="5">
    <source>
        <dbReference type="SAM" id="MobiDB-lite"/>
    </source>
</evidence>
<name>A0A9D1RN09_9CORY</name>
<comment type="caution">
    <text evidence="7">The sequence shown here is derived from an EMBL/GenBank/DDBJ whole genome shotgun (WGS) entry which is preliminary data.</text>
</comment>
<dbReference type="EMBL" id="DXGC01000021">
    <property type="protein sequence ID" value="HIW90512.1"/>
    <property type="molecule type" value="Genomic_DNA"/>
</dbReference>
<protein>
    <submittedName>
        <fullName evidence="7">ABC transporter substrate-binding protein</fullName>
    </submittedName>
</protein>
<dbReference type="InterPro" id="IPR002491">
    <property type="entry name" value="ABC_transptr_periplasmic_BD"/>
</dbReference>
<dbReference type="Proteomes" id="UP000824190">
    <property type="component" value="Unassembled WGS sequence"/>
</dbReference>
<feature type="compositionally biased region" description="Low complexity" evidence="5">
    <location>
        <begin position="34"/>
        <end position="51"/>
    </location>
</feature>
<sequence>MTFLTPKSHTRRRRAAHAVTAVVAATALLLSGCSSEDADSSSTSSDSGTRSFTADNGTFDIPEEPERIVAIGRAVPSLLTTDAPLVGIAEYEGMVGLNEEQEQTYEDLPKVGTGADMDYEKIASLEPDIIISGVPLRNFEKVDEESLQSIAPTLSLGPLTPSEWKEFGQQQTDAANVSGAFDDQKAEYEARAEELHEKYRDKIDGMNFGAVAQPDEGRSGFGRHYSGSWYTNIPEDAGLTFPGEGADTEDNGATFSEALSFEKISDMEGMDAILYPVEEDGKPTPELQELLDQTAFQELPAVKAGRVLPVFGTTAETYAGGLVALDSLEDALENLPD</sequence>
<dbReference type="AlphaFoldDB" id="A0A9D1RN09"/>
<dbReference type="PANTHER" id="PTHR30532">
    <property type="entry name" value="IRON III DICITRATE-BINDING PERIPLASMIC PROTEIN"/>
    <property type="match status" value="1"/>
</dbReference>
<dbReference type="PROSITE" id="PS51257">
    <property type="entry name" value="PROKAR_LIPOPROTEIN"/>
    <property type="match status" value="1"/>
</dbReference>
<dbReference type="GO" id="GO:1901678">
    <property type="term" value="P:iron coordination entity transport"/>
    <property type="evidence" value="ECO:0007669"/>
    <property type="project" value="UniProtKB-ARBA"/>
</dbReference>
<dbReference type="GO" id="GO:0030288">
    <property type="term" value="C:outer membrane-bounded periplasmic space"/>
    <property type="evidence" value="ECO:0007669"/>
    <property type="project" value="TreeGrafter"/>
</dbReference>
<keyword evidence="4" id="KW-0732">Signal</keyword>
<evidence type="ECO:0000313" key="8">
    <source>
        <dbReference type="Proteomes" id="UP000824190"/>
    </source>
</evidence>